<evidence type="ECO:0000313" key="19">
    <source>
        <dbReference type="Proteomes" id="UP000321234"/>
    </source>
</evidence>
<comment type="similarity">
    <text evidence="2 14">Belongs to the peptidase M50B family.</text>
</comment>
<evidence type="ECO:0000256" key="4">
    <source>
        <dbReference type="ARBA" id="ARBA00022670"/>
    </source>
</evidence>
<dbReference type="InterPro" id="IPR008915">
    <property type="entry name" value="Peptidase_M50"/>
</dbReference>
<evidence type="ECO:0000256" key="2">
    <source>
        <dbReference type="ARBA" id="ARBA00007931"/>
    </source>
</evidence>
<evidence type="ECO:0000256" key="3">
    <source>
        <dbReference type="ARBA" id="ARBA00022475"/>
    </source>
</evidence>
<dbReference type="PANTHER" id="PTHR39188">
    <property type="entry name" value="MEMBRANE-ASSOCIATED ZINC METALLOPROTEASE M50B"/>
    <property type="match status" value="1"/>
</dbReference>
<keyword evidence="7" id="KW-0677">Repeat</keyword>
<evidence type="ECO:0000256" key="13">
    <source>
        <dbReference type="ARBA" id="ARBA00023136"/>
    </source>
</evidence>
<feature type="transmembrane region" description="Helical" evidence="14">
    <location>
        <begin position="144"/>
        <end position="163"/>
    </location>
</feature>
<evidence type="ECO:0000256" key="11">
    <source>
        <dbReference type="ARBA" id="ARBA00023049"/>
    </source>
</evidence>
<dbReference type="RefSeq" id="WP_147925763.1">
    <property type="nucleotide sequence ID" value="NZ_VKAC01000004.1"/>
</dbReference>
<comment type="cofactor">
    <cofactor evidence="14 16">
        <name>Zn(2+)</name>
        <dbReference type="ChEBI" id="CHEBI:29105"/>
    </cofactor>
    <text evidence="14 16">Binds 1 zinc ion per subunit.</text>
</comment>
<feature type="transmembrane region" description="Helical" evidence="14">
    <location>
        <begin position="220"/>
        <end position="243"/>
    </location>
</feature>
<keyword evidence="3 14" id="KW-1003">Cell membrane</keyword>
<evidence type="ECO:0000256" key="9">
    <source>
        <dbReference type="ARBA" id="ARBA00022833"/>
    </source>
</evidence>
<proteinExistence type="inferred from homology"/>
<evidence type="ECO:0000256" key="14">
    <source>
        <dbReference type="PIRNR" id="PIRNR006404"/>
    </source>
</evidence>
<evidence type="ECO:0000256" key="10">
    <source>
        <dbReference type="ARBA" id="ARBA00022989"/>
    </source>
</evidence>
<evidence type="ECO:0000256" key="5">
    <source>
        <dbReference type="ARBA" id="ARBA00022692"/>
    </source>
</evidence>
<keyword evidence="10 14" id="KW-1133">Transmembrane helix</keyword>
<keyword evidence="11 14" id="KW-0482">Metalloprotease</keyword>
<feature type="binding site" evidence="16">
    <location>
        <position position="169"/>
    </location>
    <ligand>
        <name>Zn(2+)</name>
        <dbReference type="ChEBI" id="CHEBI:29105"/>
        <note>catalytic</note>
    </ligand>
</feature>
<evidence type="ECO:0000256" key="8">
    <source>
        <dbReference type="ARBA" id="ARBA00022801"/>
    </source>
</evidence>
<dbReference type="GO" id="GO:0006508">
    <property type="term" value="P:proteolysis"/>
    <property type="evidence" value="ECO:0007669"/>
    <property type="project" value="UniProtKB-KW"/>
</dbReference>
<feature type="transmembrane region" description="Helical" evidence="14">
    <location>
        <begin position="114"/>
        <end position="137"/>
    </location>
</feature>
<keyword evidence="9 14" id="KW-0862">Zinc</keyword>
<feature type="domain" description="Peptidase M50" evidence="17">
    <location>
        <begin position="62"/>
        <end position="137"/>
    </location>
</feature>
<evidence type="ECO:0000256" key="16">
    <source>
        <dbReference type="PIRSR" id="PIRSR006404-2"/>
    </source>
</evidence>
<feature type="binding site" evidence="16">
    <location>
        <position position="77"/>
    </location>
    <ligand>
        <name>Zn(2+)</name>
        <dbReference type="ChEBI" id="CHEBI:29105"/>
        <note>catalytic</note>
    </ligand>
</feature>
<gene>
    <name evidence="18" type="ORF">FMM08_07610</name>
</gene>
<comment type="caution">
    <text evidence="18">The sequence shown here is derived from an EMBL/GenBank/DDBJ whole genome shotgun (WGS) entry which is preliminary data.</text>
</comment>
<dbReference type="AlphaFoldDB" id="A0A5C8ZGF9"/>
<keyword evidence="4 14" id="KW-0645">Protease</keyword>
<dbReference type="Proteomes" id="UP000321234">
    <property type="component" value="Unassembled WGS sequence"/>
</dbReference>
<feature type="transmembrane region" description="Helical" evidence="14">
    <location>
        <begin position="51"/>
        <end position="72"/>
    </location>
</feature>
<keyword evidence="19" id="KW-1185">Reference proteome</keyword>
<evidence type="ECO:0000256" key="12">
    <source>
        <dbReference type="ARBA" id="ARBA00023122"/>
    </source>
</evidence>
<feature type="binding site" evidence="16">
    <location>
        <position position="73"/>
    </location>
    <ligand>
        <name>Zn(2+)</name>
        <dbReference type="ChEBI" id="CHEBI:29105"/>
        <note>catalytic</note>
    </ligand>
</feature>
<dbReference type="EMBL" id="VKAC01000004">
    <property type="protein sequence ID" value="TXR56634.1"/>
    <property type="molecule type" value="Genomic_DNA"/>
</dbReference>
<dbReference type="Pfam" id="PF02163">
    <property type="entry name" value="Peptidase_M50"/>
    <property type="match status" value="2"/>
</dbReference>
<organism evidence="18 19">
    <name type="scientific">Quadrisphaera setariae</name>
    <dbReference type="NCBI Taxonomy" id="2593304"/>
    <lineage>
        <taxon>Bacteria</taxon>
        <taxon>Bacillati</taxon>
        <taxon>Actinomycetota</taxon>
        <taxon>Actinomycetes</taxon>
        <taxon>Kineosporiales</taxon>
        <taxon>Kineosporiaceae</taxon>
        <taxon>Quadrisphaera</taxon>
    </lineage>
</organism>
<name>A0A5C8ZGF9_9ACTN</name>
<dbReference type="PANTHER" id="PTHR39188:SF3">
    <property type="entry name" value="STAGE IV SPORULATION PROTEIN FB"/>
    <property type="match status" value="1"/>
</dbReference>
<evidence type="ECO:0000259" key="17">
    <source>
        <dbReference type="Pfam" id="PF02163"/>
    </source>
</evidence>
<keyword evidence="5 14" id="KW-0812">Transmembrane</keyword>
<feature type="active site" evidence="15">
    <location>
        <position position="74"/>
    </location>
</feature>
<dbReference type="GO" id="GO:0046872">
    <property type="term" value="F:metal ion binding"/>
    <property type="evidence" value="ECO:0007669"/>
    <property type="project" value="UniProtKB-UniRule"/>
</dbReference>
<reference evidence="18 19" key="1">
    <citation type="submission" date="2019-07" db="EMBL/GenBank/DDBJ databases">
        <title>Quadrisphaera sp. strain DD2A genome sequencing and assembly.</title>
        <authorList>
            <person name="Kim I."/>
        </authorList>
    </citation>
    <scope>NUCLEOTIDE SEQUENCE [LARGE SCALE GENOMIC DNA]</scope>
    <source>
        <strain evidence="18 19">DD2A</strain>
    </source>
</reference>
<evidence type="ECO:0000256" key="1">
    <source>
        <dbReference type="ARBA" id="ARBA00004651"/>
    </source>
</evidence>
<dbReference type="OrthoDB" id="9781963at2"/>
<evidence type="ECO:0000256" key="7">
    <source>
        <dbReference type="ARBA" id="ARBA00022737"/>
    </source>
</evidence>
<feature type="domain" description="Peptidase M50" evidence="17">
    <location>
        <begin position="146"/>
        <end position="185"/>
    </location>
</feature>
<keyword evidence="6 14" id="KW-0479">Metal-binding</keyword>
<feature type="transmembrane region" description="Helical" evidence="14">
    <location>
        <begin position="84"/>
        <end position="102"/>
    </location>
</feature>
<evidence type="ECO:0000256" key="15">
    <source>
        <dbReference type="PIRSR" id="PIRSR006404-1"/>
    </source>
</evidence>
<keyword evidence="13 14" id="KW-0472">Membrane</keyword>
<protein>
    <recommendedName>
        <fullName evidence="14">Zinc metalloprotease</fullName>
    </recommendedName>
</protein>
<dbReference type="InterPro" id="IPR016483">
    <property type="entry name" value="UCP006404_Pept_M50_CBS"/>
</dbReference>
<dbReference type="GO" id="GO:0005886">
    <property type="term" value="C:plasma membrane"/>
    <property type="evidence" value="ECO:0007669"/>
    <property type="project" value="UniProtKB-SubCell"/>
</dbReference>
<feature type="transmembrane region" description="Helical" evidence="14">
    <location>
        <begin position="12"/>
        <end position="39"/>
    </location>
</feature>
<dbReference type="PIRSF" id="PIRSF006404">
    <property type="entry name" value="UCP006404_Pept_M50_CBS"/>
    <property type="match status" value="1"/>
</dbReference>
<evidence type="ECO:0000256" key="6">
    <source>
        <dbReference type="ARBA" id="ARBA00022723"/>
    </source>
</evidence>
<evidence type="ECO:0000313" key="18">
    <source>
        <dbReference type="EMBL" id="TXR56634.1"/>
    </source>
</evidence>
<accession>A0A5C8ZGF9</accession>
<keyword evidence="8 14" id="KW-0378">Hydrolase</keyword>
<sequence>MAGATSERSEGLVLGRLLGVPVILAWSWFAIAAVITLLFHGSVVATAPQLGALASYVVAFAYAVLLGVSVLVHELAHAVVARSLGLPASRIVLTLWGGHTLFENELPSPWRSSAVAVAGPLANAVLALLAYLPLLVVPLSPVPTLLLSATVLTNAFVAVFNVLPGLPLDGGRLLEAVVWGASGSRDRGTVAAGWTGRALAVGVPLVAVGWPLLQGYRPDLYTVVWAAAVGAVLWSGATAALAAPSYHRRMRGVRVSARELARPAVGVPAAVSLAAALEHARTVPGGAWVVLTAPDGRPAALLDRDAVAAVPPERRDAVPAASAARALLPGTALRDDLAGSHLLTAMSGPSSEEWVLVGPDGAVTGLLLASDVAAAVMRPGAGRR</sequence>
<dbReference type="GO" id="GO:0008237">
    <property type="term" value="F:metallopeptidase activity"/>
    <property type="evidence" value="ECO:0007669"/>
    <property type="project" value="UniProtKB-UniRule"/>
</dbReference>
<keyword evidence="12" id="KW-0129">CBS domain</keyword>
<comment type="subcellular location">
    <subcellularLocation>
        <location evidence="1 14">Cell membrane</location>
        <topology evidence="1 14">Multi-pass membrane protein</topology>
    </subcellularLocation>
</comment>